<dbReference type="EMBL" id="JBHUCX010000004">
    <property type="protein sequence ID" value="MFD1673384.1"/>
    <property type="molecule type" value="Genomic_DNA"/>
</dbReference>
<dbReference type="Proteomes" id="UP001597079">
    <property type="component" value="Unassembled WGS sequence"/>
</dbReference>
<dbReference type="SUPFAM" id="SSF52540">
    <property type="entry name" value="P-loop containing nucleoside triphosphate hydrolases"/>
    <property type="match status" value="1"/>
</dbReference>
<proteinExistence type="predicted"/>
<dbReference type="Gene3D" id="3.40.50.300">
    <property type="entry name" value="P-loop containing nucleotide triphosphate hydrolases"/>
    <property type="match status" value="1"/>
</dbReference>
<keyword evidence="9" id="KW-1185">Reference proteome</keyword>
<dbReference type="Pfam" id="PF01926">
    <property type="entry name" value="MMR_HSR1"/>
    <property type="match status" value="1"/>
</dbReference>
<gene>
    <name evidence="8" type="ORF">ACFSB2_01425</name>
</gene>
<evidence type="ECO:0000256" key="5">
    <source>
        <dbReference type="ARBA" id="ARBA00023136"/>
    </source>
</evidence>
<feature type="domain" description="G" evidence="7">
    <location>
        <begin position="49"/>
        <end position="158"/>
    </location>
</feature>
<evidence type="ECO:0000256" key="3">
    <source>
        <dbReference type="ARBA" id="ARBA00022801"/>
    </source>
</evidence>
<evidence type="ECO:0000313" key="8">
    <source>
        <dbReference type="EMBL" id="MFD1673384.1"/>
    </source>
</evidence>
<evidence type="ECO:0000256" key="6">
    <source>
        <dbReference type="SAM" id="Coils"/>
    </source>
</evidence>
<protein>
    <submittedName>
        <fullName evidence="8">Dynamin family protein</fullName>
    </submittedName>
</protein>
<dbReference type="NCBIfam" id="TIGR00231">
    <property type="entry name" value="small_GTP"/>
    <property type="match status" value="1"/>
</dbReference>
<dbReference type="InterPro" id="IPR027417">
    <property type="entry name" value="P-loop_NTPase"/>
</dbReference>
<sequence>MRAMIKRTNEMVDHFQRIEKWIAGQGDSIYSGRMREILAQLTADSPAMTVAFCGLFSAGKSSLINALCQVDDLATGAVPTTSDVAVVVLPATQDRVQLLDTPGVDSTDETHREATMNALHRADVMVLVADYQHVEAEENLELLRAFTDEGKRLLFVVNQVDKHLDFELPFVSFQTHVEEALDDYGIVVERIFYTSTTSSPYNQLDDLRAWLTALGDTDEEARLEQVKKRLTDLVREAVAGQYAKRRDEALDAVAREMEQRPLDTAEARAWLSAEETRHQQLNEQLQAAYQKTVEARNELRERWIRVVELAQIAPYETTEKGRLYVESLRPDFKVGVLFAAKKTKVEQTARAERFLQDLNERIDNYLVTPLTNQIAQDVRQSDWGKDEWLGDLSQIQLTVDEDYVHRLVKSGALVSSQYPYQYVKDVVSRVKRDVSAQLTMLVDGWFAAAKADFFAAQQELQAQIDTAHRRARSLEMYLSVCADEQTTIDQLLAGEVPVTS</sequence>
<accession>A0ABW4JBD0</accession>
<dbReference type="InterPro" id="IPR005225">
    <property type="entry name" value="Small_GTP-bd"/>
</dbReference>
<dbReference type="CDD" id="cd09912">
    <property type="entry name" value="DLP_2"/>
    <property type="match status" value="1"/>
</dbReference>
<keyword evidence="4" id="KW-0342">GTP-binding</keyword>
<comment type="caution">
    <text evidence="8">The sequence shown here is derived from an EMBL/GenBank/DDBJ whole genome shotgun (WGS) entry which is preliminary data.</text>
</comment>
<dbReference type="PANTHER" id="PTHR10465">
    <property type="entry name" value="TRANSMEMBRANE GTPASE FZO1"/>
    <property type="match status" value="1"/>
</dbReference>
<dbReference type="InterPro" id="IPR006073">
    <property type="entry name" value="GTP-bd"/>
</dbReference>
<feature type="coiled-coil region" evidence="6">
    <location>
        <begin position="271"/>
        <end position="302"/>
    </location>
</feature>
<evidence type="ECO:0000259" key="7">
    <source>
        <dbReference type="Pfam" id="PF01926"/>
    </source>
</evidence>
<dbReference type="PANTHER" id="PTHR10465:SF0">
    <property type="entry name" value="SARCALUMENIN"/>
    <property type="match status" value="1"/>
</dbReference>
<dbReference type="InterPro" id="IPR027094">
    <property type="entry name" value="Mitofusin_fam"/>
</dbReference>
<comment type="subcellular location">
    <subcellularLocation>
        <location evidence="1">Membrane</location>
    </subcellularLocation>
</comment>
<keyword evidence="3" id="KW-0378">Hydrolase</keyword>
<evidence type="ECO:0000256" key="4">
    <source>
        <dbReference type="ARBA" id="ARBA00023134"/>
    </source>
</evidence>
<dbReference type="RefSeq" id="WP_377940768.1">
    <property type="nucleotide sequence ID" value="NZ_JBHUCX010000004.1"/>
</dbReference>
<evidence type="ECO:0000256" key="1">
    <source>
        <dbReference type="ARBA" id="ARBA00004370"/>
    </source>
</evidence>
<name>A0ABW4JBD0_9BACL</name>
<evidence type="ECO:0000256" key="2">
    <source>
        <dbReference type="ARBA" id="ARBA00022741"/>
    </source>
</evidence>
<evidence type="ECO:0000313" key="9">
    <source>
        <dbReference type="Proteomes" id="UP001597079"/>
    </source>
</evidence>
<keyword evidence="5" id="KW-0472">Membrane</keyword>
<organism evidence="8 9">
    <name type="scientific">Alicyclobacillus fodiniaquatilis</name>
    <dbReference type="NCBI Taxonomy" id="1661150"/>
    <lineage>
        <taxon>Bacteria</taxon>
        <taxon>Bacillati</taxon>
        <taxon>Bacillota</taxon>
        <taxon>Bacilli</taxon>
        <taxon>Bacillales</taxon>
        <taxon>Alicyclobacillaceae</taxon>
        <taxon>Alicyclobacillus</taxon>
    </lineage>
</organism>
<keyword evidence="2" id="KW-0547">Nucleotide-binding</keyword>
<keyword evidence="6" id="KW-0175">Coiled coil</keyword>
<reference evidence="9" key="1">
    <citation type="journal article" date="2019" name="Int. J. Syst. Evol. Microbiol.">
        <title>The Global Catalogue of Microorganisms (GCM) 10K type strain sequencing project: providing services to taxonomists for standard genome sequencing and annotation.</title>
        <authorList>
            <consortium name="The Broad Institute Genomics Platform"/>
            <consortium name="The Broad Institute Genome Sequencing Center for Infectious Disease"/>
            <person name="Wu L."/>
            <person name="Ma J."/>
        </authorList>
    </citation>
    <scope>NUCLEOTIDE SEQUENCE [LARGE SCALE GENOMIC DNA]</scope>
    <source>
        <strain evidence="9">CGMCC 1.12286</strain>
    </source>
</reference>